<name>A0AAV0ZI33_VICFA</name>
<gene>
    <name evidence="1" type="ORF">VFH_II120360</name>
    <name evidence="2" type="ORF">VFH_II120600</name>
</gene>
<evidence type="ECO:0000313" key="2">
    <source>
        <dbReference type="EMBL" id="CAI8598295.1"/>
    </source>
</evidence>
<organism evidence="2 3">
    <name type="scientific">Vicia faba</name>
    <name type="common">Broad bean</name>
    <name type="synonym">Faba vulgaris</name>
    <dbReference type="NCBI Taxonomy" id="3906"/>
    <lineage>
        <taxon>Eukaryota</taxon>
        <taxon>Viridiplantae</taxon>
        <taxon>Streptophyta</taxon>
        <taxon>Embryophyta</taxon>
        <taxon>Tracheophyta</taxon>
        <taxon>Spermatophyta</taxon>
        <taxon>Magnoliopsida</taxon>
        <taxon>eudicotyledons</taxon>
        <taxon>Gunneridae</taxon>
        <taxon>Pentapetalae</taxon>
        <taxon>rosids</taxon>
        <taxon>fabids</taxon>
        <taxon>Fabales</taxon>
        <taxon>Fabaceae</taxon>
        <taxon>Papilionoideae</taxon>
        <taxon>50 kb inversion clade</taxon>
        <taxon>NPAAA clade</taxon>
        <taxon>Hologalegina</taxon>
        <taxon>IRL clade</taxon>
        <taxon>Fabeae</taxon>
        <taxon>Vicia</taxon>
    </lineage>
</organism>
<keyword evidence="3" id="KW-1185">Reference proteome</keyword>
<dbReference type="Proteomes" id="UP001157006">
    <property type="component" value="Chromosome 2"/>
</dbReference>
<dbReference type="EMBL" id="OX451737">
    <property type="protein sequence ID" value="CAI8598289.1"/>
    <property type="molecule type" value="Genomic_DNA"/>
</dbReference>
<protein>
    <submittedName>
        <fullName evidence="2">Uncharacterized protein</fullName>
    </submittedName>
</protein>
<dbReference type="PANTHER" id="PTHR31635">
    <property type="entry name" value="REVERSE TRANSCRIPTASE DOMAIN-CONTAINING PROTEIN-RELATED"/>
    <property type="match status" value="1"/>
</dbReference>
<accession>A0AAV0ZI33</accession>
<dbReference type="EMBL" id="OX451737">
    <property type="protein sequence ID" value="CAI8598295.1"/>
    <property type="molecule type" value="Genomic_DNA"/>
</dbReference>
<evidence type="ECO:0000313" key="3">
    <source>
        <dbReference type="Proteomes" id="UP001157006"/>
    </source>
</evidence>
<dbReference type="PANTHER" id="PTHR31635:SF196">
    <property type="entry name" value="REVERSE TRANSCRIPTASE DOMAIN-CONTAINING PROTEIN-RELATED"/>
    <property type="match status" value="1"/>
</dbReference>
<evidence type="ECO:0000313" key="1">
    <source>
        <dbReference type="EMBL" id="CAI8598289.1"/>
    </source>
</evidence>
<proteinExistence type="predicted"/>
<dbReference type="AlphaFoldDB" id="A0AAV0ZI33"/>
<sequence length="171" mass="19117">MLVQGSKLDWLLKGDDNTAYFHAIIRGGNKQTSILVLEDPNGKQLTSHKDIEGEVLRFYKDLVGTNTQRRKHIDIVAVRAGNQLKDDDRNSLTKPVTDQEILTALNSIGDNKAPGTDGYTAKVFKSTWKVIGVDVTDAIHDFFTQNRMYPTANCELVTLIPKKNDAKTMKI</sequence>
<reference evidence="2 3" key="1">
    <citation type="submission" date="2023-01" db="EMBL/GenBank/DDBJ databases">
        <authorList>
            <person name="Kreplak J."/>
        </authorList>
    </citation>
    <scope>NUCLEOTIDE SEQUENCE [LARGE SCALE GENOMIC DNA]</scope>
</reference>